<organism evidence="2 4">
    <name type="scientific">Plasmodiophora brassicae</name>
    <name type="common">Clubroot disease agent</name>
    <dbReference type="NCBI Taxonomy" id="37360"/>
    <lineage>
        <taxon>Eukaryota</taxon>
        <taxon>Sar</taxon>
        <taxon>Rhizaria</taxon>
        <taxon>Endomyxa</taxon>
        <taxon>Phytomyxea</taxon>
        <taxon>Plasmodiophorida</taxon>
        <taxon>Plasmodiophoridae</taxon>
        <taxon>Plasmodiophora</taxon>
    </lineage>
</organism>
<feature type="compositionally biased region" description="Basic residues" evidence="1">
    <location>
        <begin position="472"/>
        <end position="482"/>
    </location>
</feature>
<sequence length="482" mass="53293">MQAPSSVPNKENRVPPVPPSQGPTKENKVPPVPSFKAGRRDTPAEFGARSRRVFSSPQRLKVEAAVDRLQVLQDRLRANASKKTNLLATVNDMIADGKPSENPAEDERILKEARDEPTVRQRAHFWARLAALAKAQSSMERAVQYLQQGISCKAEPISVINESLRLLYLECGGTISDLMCPSSPERDDSMILSPVRTPRASLLQAQLEDTDDTGVVWGTPRAERLSLLQRPALEPYSEKDTPSPTPVRVKQLSAMLQDAYISEAPKPSAVPSNGESPVDRDSARRLYRDAISTVDDSGDNDAGDERPSETDSIELHLPLPAEDPSDEMPPADDPYHTPVDKIPVDLPVPSPETVVKSEFSITRIADLRGRFGSDIVTTSTTIADIKEYSKQEGSAIIIDKVRDFKCEVASPVRRTFRRLPHEQTQEEADAVLAEVDYAYKPNVYLTPGRKSKPDAMVDQTPIQEEQPPSALRRSRRLSSKNP</sequence>
<reference evidence="3 5" key="2">
    <citation type="submission" date="2018-03" db="EMBL/GenBank/DDBJ databases">
        <authorList>
            <person name="Fogelqvist J."/>
        </authorList>
    </citation>
    <scope>NUCLEOTIDE SEQUENCE [LARGE SCALE GENOMIC DNA]</scope>
</reference>
<feature type="region of interest" description="Disordered" evidence="1">
    <location>
        <begin position="228"/>
        <end position="247"/>
    </location>
</feature>
<reference evidence="2 4" key="1">
    <citation type="submission" date="2015-02" db="EMBL/GenBank/DDBJ databases">
        <authorList>
            <person name="Chooi Y.-H."/>
        </authorList>
    </citation>
    <scope>NUCLEOTIDE SEQUENCE [LARGE SCALE GENOMIC DNA]</scope>
    <source>
        <strain evidence="2">E3</strain>
    </source>
</reference>
<dbReference type="Proteomes" id="UP000039324">
    <property type="component" value="Unassembled WGS sequence"/>
</dbReference>
<evidence type="ECO:0000313" key="2">
    <source>
        <dbReference type="EMBL" id="CEP02842.1"/>
    </source>
</evidence>
<protein>
    <submittedName>
        <fullName evidence="2">Uncharacterized protein</fullName>
    </submittedName>
</protein>
<feature type="region of interest" description="Disordered" evidence="1">
    <location>
        <begin position="1"/>
        <end position="53"/>
    </location>
</feature>
<gene>
    <name evidence="2" type="ORF">PBRA_002809</name>
    <name evidence="3" type="ORF">PLBR_LOCUS2164</name>
</gene>
<name>A0A0G4J5P3_PLABS</name>
<feature type="compositionally biased region" description="Basic and acidic residues" evidence="1">
    <location>
        <begin position="333"/>
        <end position="343"/>
    </location>
</feature>
<proteinExistence type="predicted"/>
<dbReference type="Proteomes" id="UP000290189">
    <property type="component" value="Unassembled WGS sequence"/>
</dbReference>
<keyword evidence="3" id="KW-0496">Mitochondrion</keyword>
<accession>A0A0G4J5P3</accession>
<dbReference type="EMBL" id="CDSF01000133">
    <property type="protein sequence ID" value="CEP02842.1"/>
    <property type="molecule type" value="Genomic_DNA"/>
</dbReference>
<evidence type="ECO:0000313" key="3">
    <source>
        <dbReference type="EMBL" id="SPQ94949.1"/>
    </source>
</evidence>
<evidence type="ECO:0000313" key="5">
    <source>
        <dbReference type="Proteomes" id="UP000290189"/>
    </source>
</evidence>
<dbReference type="AlphaFoldDB" id="A0A0G4J5P3"/>
<evidence type="ECO:0000256" key="1">
    <source>
        <dbReference type="SAM" id="MobiDB-lite"/>
    </source>
</evidence>
<evidence type="ECO:0000313" key="4">
    <source>
        <dbReference type="Proteomes" id="UP000039324"/>
    </source>
</evidence>
<dbReference type="EMBL" id="OVEO01000003">
    <property type="protein sequence ID" value="SPQ94949.1"/>
    <property type="molecule type" value="Genomic_DNA"/>
</dbReference>
<geneLocation type="mitochondrion" evidence="3"/>
<keyword evidence="4" id="KW-1185">Reference proteome</keyword>
<feature type="region of interest" description="Disordered" evidence="1">
    <location>
        <begin position="291"/>
        <end position="348"/>
    </location>
</feature>
<feature type="region of interest" description="Disordered" evidence="1">
    <location>
        <begin position="444"/>
        <end position="482"/>
    </location>
</feature>